<feature type="region of interest" description="Disordered" evidence="1">
    <location>
        <begin position="1"/>
        <end position="34"/>
    </location>
</feature>
<dbReference type="EMBL" id="BLKV01000002">
    <property type="protein sequence ID" value="GFG72014.1"/>
    <property type="molecule type" value="Genomic_DNA"/>
</dbReference>
<protein>
    <recommendedName>
        <fullName evidence="5">Mce-associated membrane protein</fullName>
    </recommendedName>
</protein>
<evidence type="ECO:0000313" key="4">
    <source>
        <dbReference type="Proteomes" id="UP000465263"/>
    </source>
</evidence>
<sequence length="213" mass="23092">MSDKDSEDQLDDTESSETETETETEERLSGAPEKVSRQVTLSLRSVVNAAVIALLAVTAGVFGWLYLGARHELDEQAQEAAARERAQQIATDYAVNAAEMDYQDFNGWTVKLVDGTSPELKEKLTKAAESMEQLLAPMQWKSTARPLSSIVKSDSNGVYIVDAFVSVLTKTLQAPDGLQSTATYSITIDSRNNWLITDVGGIDAALGRNGGDK</sequence>
<gene>
    <name evidence="3" type="ORF">MSEN_37340</name>
</gene>
<keyword evidence="2" id="KW-0812">Transmembrane</keyword>
<feature type="compositionally biased region" description="Acidic residues" evidence="1">
    <location>
        <begin position="1"/>
        <end position="24"/>
    </location>
</feature>
<dbReference type="OrthoDB" id="4381663at2"/>
<accession>A0A7I9XQ32</accession>
<evidence type="ECO:0000313" key="3">
    <source>
        <dbReference type="EMBL" id="GFG72014.1"/>
    </source>
</evidence>
<keyword evidence="2" id="KW-0472">Membrane</keyword>
<organism evidence="3 4">
    <name type="scientific">Mycolicibacter senuensis</name>
    <dbReference type="NCBI Taxonomy" id="386913"/>
    <lineage>
        <taxon>Bacteria</taxon>
        <taxon>Bacillati</taxon>
        <taxon>Actinomycetota</taxon>
        <taxon>Actinomycetes</taxon>
        <taxon>Mycobacteriales</taxon>
        <taxon>Mycobacteriaceae</taxon>
        <taxon>Mycolicibacter</taxon>
    </lineage>
</organism>
<dbReference type="RefSeq" id="WP_085082069.1">
    <property type="nucleotide sequence ID" value="NZ_BLKV01000002.1"/>
</dbReference>
<reference evidence="3 4" key="1">
    <citation type="journal article" date="2019" name="Emerg. Microbes Infect.">
        <title>Comprehensive subspecies identification of 175 nontuberculous mycobacteria species based on 7547 genomic profiles.</title>
        <authorList>
            <person name="Matsumoto Y."/>
            <person name="Kinjo T."/>
            <person name="Motooka D."/>
            <person name="Nabeya D."/>
            <person name="Jung N."/>
            <person name="Uechi K."/>
            <person name="Horii T."/>
            <person name="Iida T."/>
            <person name="Fujita J."/>
            <person name="Nakamura S."/>
        </authorList>
    </citation>
    <scope>NUCLEOTIDE SEQUENCE [LARGE SCALE GENOMIC DNA]</scope>
    <source>
        <strain evidence="3 4">JCM 16017</strain>
    </source>
</reference>
<name>A0A7I9XQ32_9MYCO</name>
<comment type="caution">
    <text evidence="3">The sequence shown here is derived from an EMBL/GenBank/DDBJ whole genome shotgun (WGS) entry which is preliminary data.</text>
</comment>
<proteinExistence type="predicted"/>
<dbReference type="Proteomes" id="UP000465263">
    <property type="component" value="Unassembled WGS sequence"/>
</dbReference>
<dbReference type="AlphaFoldDB" id="A0A7I9XQ32"/>
<feature type="transmembrane region" description="Helical" evidence="2">
    <location>
        <begin position="46"/>
        <end position="67"/>
    </location>
</feature>
<keyword evidence="2" id="KW-1133">Transmembrane helix</keyword>
<evidence type="ECO:0000256" key="2">
    <source>
        <dbReference type="SAM" id="Phobius"/>
    </source>
</evidence>
<evidence type="ECO:0000256" key="1">
    <source>
        <dbReference type="SAM" id="MobiDB-lite"/>
    </source>
</evidence>
<evidence type="ECO:0008006" key="5">
    <source>
        <dbReference type="Google" id="ProtNLM"/>
    </source>
</evidence>
<keyword evidence="4" id="KW-1185">Reference proteome</keyword>